<feature type="compositionally biased region" description="Basic and acidic residues" evidence="1">
    <location>
        <begin position="1"/>
        <end position="10"/>
    </location>
</feature>
<name>A0A0D9XDD9_9ORYZ</name>
<keyword evidence="4" id="KW-1185">Reference proteome</keyword>
<evidence type="ECO:0000313" key="4">
    <source>
        <dbReference type="Proteomes" id="UP000032180"/>
    </source>
</evidence>
<organism evidence="3 4">
    <name type="scientific">Leersia perrieri</name>
    <dbReference type="NCBI Taxonomy" id="77586"/>
    <lineage>
        <taxon>Eukaryota</taxon>
        <taxon>Viridiplantae</taxon>
        <taxon>Streptophyta</taxon>
        <taxon>Embryophyta</taxon>
        <taxon>Tracheophyta</taxon>
        <taxon>Spermatophyta</taxon>
        <taxon>Magnoliopsida</taxon>
        <taxon>Liliopsida</taxon>
        <taxon>Poales</taxon>
        <taxon>Poaceae</taxon>
        <taxon>BOP clade</taxon>
        <taxon>Oryzoideae</taxon>
        <taxon>Oryzeae</taxon>
        <taxon>Oryzinae</taxon>
        <taxon>Leersia</taxon>
    </lineage>
</organism>
<dbReference type="Proteomes" id="UP000032180">
    <property type="component" value="Chromosome 9"/>
</dbReference>
<dbReference type="PANTHER" id="PTHR33127">
    <property type="entry name" value="TRANSMEMBRANE PROTEIN"/>
    <property type="match status" value="1"/>
</dbReference>
<dbReference type="Pfam" id="PF03478">
    <property type="entry name" value="Beta-prop_KIB1-4"/>
    <property type="match status" value="1"/>
</dbReference>
<evidence type="ECO:0000259" key="2">
    <source>
        <dbReference type="Pfam" id="PF03478"/>
    </source>
</evidence>
<reference evidence="3" key="3">
    <citation type="submission" date="2015-04" db="UniProtKB">
        <authorList>
            <consortium name="EnsemblPlants"/>
        </authorList>
    </citation>
    <scope>IDENTIFICATION</scope>
</reference>
<evidence type="ECO:0000256" key="1">
    <source>
        <dbReference type="SAM" id="MobiDB-lite"/>
    </source>
</evidence>
<proteinExistence type="predicted"/>
<evidence type="ECO:0000313" key="3">
    <source>
        <dbReference type="EnsemblPlants" id="LPERR09G06280.1"/>
    </source>
</evidence>
<reference evidence="3 4" key="1">
    <citation type="submission" date="2012-08" db="EMBL/GenBank/DDBJ databases">
        <title>Oryza genome evolution.</title>
        <authorList>
            <person name="Wing R.A."/>
        </authorList>
    </citation>
    <scope>NUCLEOTIDE SEQUENCE</scope>
</reference>
<dbReference type="PANTHER" id="PTHR33127:SF5">
    <property type="entry name" value="TRANSMEMBRANE PROTEIN"/>
    <property type="match status" value="1"/>
</dbReference>
<dbReference type="InterPro" id="IPR005174">
    <property type="entry name" value="KIB1-4_b-propeller"/>
</dbReference>
<dbReference type="Gramene" id="LPERR09G06280.1">
    <property type="protein sequence ID" value="LPERR09G06280.1"/>
    <property type="gene ID" value="LPERR09G06280"/>
</dbReference>
<feature type="compositionally biased region" description="Acidic residues" evidence="1">
    <location>
        <begin position="11"/>
        <end position="33"/>
    </location>
</feature>
<feature type="domain" description="KIB1-4 beta-propeller" evidence="2">
    <location>
        <begin position="72"/>
        <end position="132"/>
    </location>
</feature>
<dbReference type="EnsemblPlants" id="LPERR09G06280.1">
    <property type="protein sequence ID" value="LPERR09G06280.1"/>
    <property type="gene ID" value="LPERR09G06280"/>
</dbReference>
<reference evidence="4" key="2">
    <citation type="submission" date="2013-12" db="EMBL/GenBank/DDBJ databases">
        <authorList>
            <person name="Yu Y."/>
            <person name="Lee S."/>
            <person name="de Baynast K."/>
            <person name="Wissotski M."/>
            <person name="Liu L."/>
            <person name="Talag J."/>
            <person name="Goicoechea J."/>
            <person name="Angelova A."/>
            <person name="Jetty R."/>
            <person name="Kudrna D."/>
            <person name="Golser W."/>
            <person name="Rivera L."/>
            <person name="Zhang J."/>
            <person name="Wing R."/>
        </authorList>
    </citation>
    <scope>NUCLEOTIDE SEQUENCE</scope>
</reference>
<dbReference type="HOGENOM" id="CLU_032864_4_0_1"/>
<feature type="region of interest" description="Disordered" evidence="1">
    <location>
        <begin position="1"/>
        <end position="34"/>
    </location>
</feature>
<protein>
    <recommendedName>
        <fullName evidence="2">KIB1-4 beta-propeller domain-containing protein</fullName>
    </recommendedName>
</protein>
<sequence length="163" mass="18602">MSDEDEHREASDEDDDGISEDDETDISNDDNTADEAKEVNDTLLMYNISTKQLLANNRLDDLKDHFYWIKPQEVDVYKLDIPRRAWVKVDTLGNRAFFVDTIECFGASVNAKEVCMKENCIYFVRRRDKGLYVHSMERGTTTAINPGADLLDNVTAQILMPAS</sequence>
<accession>A0A0D9XDD9</accession>
<dbReference type="AlphaFoldDB" id="A0A0D9XDD9"/>